<evidence type="ECO:0000313" key="6">
    <source>
        <dbReference type="EMBL" id="OHA08804.1"/>
    </source>
</evidence>
<protein>
    <submittedName>
        <fullName evidence="6">SMC-Scp complex subunit ScpB</fullName>
    </submittedName>
</protein>
<dbReference type="InterPro" id="IPR005234">
    <property type="entry name" value="ScpB_csome_segregation"/>
</dbReference>
<proteinExistence type="predicted"/>
<gene>
    <name evidence="6" type="ORF">A3B37_00435</name>
</gene>
<dbReference type="NCBIfam" id="TIGR00281">
    <property type="entry name" value="SMC-Scp complex subunit ScpB"/>
    <property type="match status" value="1"/>
</dbReference>
<dbReference type="GO" id="GO:0051301">
    <property type="term" value="P:cell division"/>
    <property type="evidence" value="ECO:0007669"/>
    <property type="project" value="UniProtKB-KW"/>
</dbReference>
<organism evidence="6 7">
    <name type="scientific">Candidatus Sungbacteria bacterium RIFCSPLOWO2_01_FULL_59_16</name>
    <dbReference type="NCBI Taxonomy" id="1802280"/>
    <lineage>
        <taxon>Bacteria</taxon>
        <taxon>Candidatus Sungiibacteriota</taxon>
    </lineage>
</organism>
<dbReference type="GO" id="GO:0051304">
    <property type="term" value="P:chromosome separation"/>
    <property type="evidence" value="ECO:0007669"/>
    <property type="project" value="InterPro"/>
</dbReference>
<evidence type="ECO:0000256" key="5">
    <source>
        <dbReference type="SAM" id="MobiDB-lite"/>
    </source>
</evidence>
<dbReference type="PANTHER" id="PTHR34298">
    <property type="entry name" value="SEGREGATION AND CONDENSATION PROTEIN B"/>
    <property type="match status" value="1"/>
</dbReference>
<evidence type="ECO:0000256" key="4">
    <source>
        <dbReference type="ARBA" id="ARBA00023306"/>
    </source>
</evidence>
<dbReference type="STRING" id="1802280.A3B37_00435"/>
<dbReference type="PIRSF" id="PIRSF019345">
    <property type="entry name" value="ScpB"/>
    <property type="match status" value="1"/>
</dbReference>
<evidence type="ECO:0000313" key="7">
    <source>
        <dbReference type="Proteomes" id="UP000176705"/>
    </source>
</evidence>
<keyword evidence="4" id="KW-0131">Cell cycle</keyword>
<name>A0A1G2LB75_9BACT</name>
<dbReference type="InterPro" id="IPR036388">
    <property type="entry name" value="WH-like_DNA-bd_sf"/>
</dbReference>
<keyword evidence="3" id="KW-0159">Chromosome partition</keyword>
<evidence type="ECO:0000256" key="3">
    <source>
        <dbReference type="ARBA" id="ARBA00022829"/>
    </source>
</evidence>
<dbReference type="Gene3D" id="1.10.10.10">
    <property type="entry name" value="Winged helix-like DNA-binding domain superfamily/Winged helix DNA-binding domain"/>
    <property type="match status" value="2"/>
</dbReference>
<dbReference type="Proteomes" id="UP000176705">
    <property type="component" value="Unassembled WGS sequence"/>
</dbReference>
<reference evidence="6 7" key="1">
    <citation type="journal article" date="2016" name="Nat. Commun.">
        <title>Thousands of microbial genomes shed light on interconnected biogeochemical processes in an aquifer system.</title>
        <authorList>
            <person name="Anantharaman K."/>
            <person name="Brown C.T."/>
            <person name="Hug L.A."/>
            <person name="Sharon I."/>
            <person name="Castelle C.J."/>
            <person name="Probst A.J."/>
            <person name="Thomas B.C."/>
            <person name="Singh A."/>
            <person name="Wilkins M.J."/>
            <person name="Karaoz U."/>
            <person name="Brodie E.L."/>
            <person name="Williams K.H."/>
            <person name="Hubbard S.S."/>
            <person name="Banfield J.F."/>
        </authorList>
    </citation>
    <scope>NUCLEOTIDE SEQUENCE [LARGE SCALE GENOMIC DNA]</scope>
</reference>
<dbReference type="AlphaFoldDB" id="A0A1G2LB75"/>
<dbReference type="EMBL" id="MHQS01000010">
    <property type="protein sequence ID" value="OHA08804.1"/>
    <property type="molecule type" value="Genomic_DNA"/>
</dbReference>
<dbReference type="Pfam" id="PF04079">
    <property type="entry name" value="SMC_ScpB"/>
    <property type="match status" value="1"/>
</dbReference>
<keyword evidence="1" id="KW-0963">Cytoplasm</keyword>
<feature type="compositionally biased region" description="Basic and acidic residues" evidence="5">
    <location>
        <begin position="162"/>
        <end position="173"/>
    </location>
</feature>
<comment type="caution">
    <text evidence="6">The sequence shown here is derived from an EMBL/GenBank/DDBJ whole genome shotgun (WGS) entry which is preliminary data.</text>
</comment>
<dbReference type="InterPro" id="IPR036390">
    <property type="entry name" value="WH_DNA-bd_sf"/>
</dbReference>
<dbReference type="SUPFAM" id="SSF46785">
    <property type="entry name" value="Winged helix' DNA-binding domain"/>
    <property type="match status" value="2"/>
</dbReference>
<feature type="region of interest" description="Disordered" evidence="5">
    <location>
        <begin position="162"/>
        <end position="184"/>
    </location>
</feature>
<sequence length="184" mass="20070">MSNGVNVKSAIESVLFVQGAPLAISRLARVIGASKKEIEAALGELAAEYRERGIMLVRNGEEAQFATNPAQKQTVEKLLASDLAGELTRAGLEVLAIVAYKGPVSRAKIEYVRGVDSSFTLRNLLMRGLVAREENPQDRRSYLYRISMEFLKHLGVADPKELPDYGELSRAETDVPEAGETPAP</sequence>
<evidence type="ECO:0000256" key="2">
    <source>
        <dbReference type="ARBA" id="ARBA00022618"/>
    </source>
</evidence>
<dbReference type="PANTHER" id="PTHR34298:SF2">
    <property type="entry name" value="SEGREGATION AND CONDENSATION PROTEIN B"/>
    <property type="match status" value="1"/>
</dbReference>
<accession>A0A1G2LB75</accession>
<evidence type="ECO:0000256" key="1">
    <source>
        <dbReference type="ARBA" id="ARBA00022490"/>
    </source>
</evidence>
<keyword evidence="2" id="KW-0132">Cell division</keyword>